<dbReference type="EMBL" id="MK977710">
    <property type="protein sequence ID" value="QDF20028.1"/>
    <property type="molecule type" value="Genomic_DNA"/>
</dbReference>
<proteinExistence type="predicted"/>
<dbReference type="GeneID" id="55619387"/>
<reference evidence="1 2" key="1">
    <citation type="submission" date="2019-05" db="EMBL/GenBank/DDBJ databases">
        <authorList>
            <person name="Albert R.M."/>
            <person name="Nur A.I."/>
            <person name="Ayala A."/>
            <person name="Bradley M.S."/>
            <person name="Burch R.E."/>
            <person name="Chen M."/>
            <person name="Dulaney A."/>
            <person name="Kakulamarri P.S."/>
            <person name="Kelly K.U."/>
            <person name="Maynor S.D."/>
            <person name="Perritt S.E."/>
            <person name="Praveen H."/>
            <person name="Slemons D.M."/>
            <person name="Snidow C.R."/>
            <person name="Thalluri S."/>
            <person name="Vyawahare A.K."/>
            <person name="Williams M.R."/>
            <person name="Monti D.L."/>
            <person name="Garlena R.A."/>
            <person name="Russell D.A."/>
            <person name="Pope W.H."/>
            <person name="Jacobs-Sera D."/>
            <person name="Hatfull G.F."/>
        </authorList>
    </citation>
    <scope>NUCLEOTIDE SEQUENCE [LARGE SCALE GENOMIC DNA]</scope>
</reference>
<dbReference type="KEGG" id="vg:55619387"/>
<dbReference type="Gene3D" id="3.40.50.300">
    <property type="entry name" value="P-loop containing nucleotide triphosphate hydrolases"/>
    <property type="match status" value="1"/>
</dbReference>
<gene>
    <name evidence="1" type="primary">2</name>
    <name evidence="1" type="ORF">SEA_STILES_2</name>
</gene>
<sequence length="528" mass="57989">MVTVAAALIGSREPRVFTPPLVELTPETSLGFDIIWFAKEILREPLTPWQQWFVIHAFELMTLAAKQALYPDRPDLWDEQVPRFKTVLLMVARQNGKTHVVKVVIKWALFRQRLKYILGAAQTKNDAKELWEEIVLECEEHPGLNKRMKRTTFNNGSEALRSKWGAYRIAGLDRKAGRGKTVNLLFMDELREHKTWEGWAALSSTTLSPVFGLNLTASNAGDWRSVVLNSLRDGALANIDAGGTEATVGLFEWSADPDLAVDDRRGWAQANPDLGHGRMTVRDIQAEFEAKSEPEFRTENLCQRVDDLEEVEPAITPERWAELRWAEPASTGQACLAINVSPGSDLWTVAAAVKTTRGVHVEIGRHAEATVAQMVDFIKAAVESGDPVAIVIPRNSPAAVLERALIDAGVEPEMMTFPQMKMSTAEILKRVSDGTVTHGGDQRLDEAVSVAVTKAFDSGASVAWSETMSEGDISPLVAATYAAWGLGEYTAEVEIPPAAIGFQAQQTTTSSAPRDFAVPRGSALGMSW</sequence>
<name>A0A4Y6EMU2_9CAUD</name>
<evidence type="ECO:0000313" key="2">
    <source>
        <dbReference type="Proteomes" id="UP000320550"/>
    </source>
</evidence>
<dbReference type="RefSeq" id="YP_009848927.1">
    <property type="nucleotide sequence ID" value="NC_048789.1"/>
</dbReference>
<keyword evidence="2" id="KW-1185">Reference proteome</keyword>
<accession>A0A4Y6EMU2</accession>
<dbReference type="Proteomes" id="UP000320550">
    <property type="component" value="Segment"/>
</dbReference>
<dbReference type="PANTHER" id="PTHR41287">
    <property type="match status" value="1"/>
</dbReference>
<organism evidence="1 2">
    <name type="scientific">Corynebacterium phage Stiles</name>
    <dbReference type="NCBI Taxonomy" id="2588504"/>
    <lineage>
        <taxon>Viruses</taxon>
        <taxon>Duplodnaviria</taxon>
        <taxon>Heunggongvirae</taxon>
        <taxon>Uroviricota</taxon>
        <taxon>Caudoviricetes</taxon>
        <taxon>Samwavirus</taxon>
        <taxon>Samwavirus stiles</taxon>
    </lineage>
</organism>
<protein>
    <submittedName>
        <fullName evidence="1">Terminase large subunit</fullName>
    </submittedName>
</protein>
<dbReference type="InterPro" id="IPR005021">
    <property type="entry name" value="Terminase_largesu-like"/>
</dbReference>
<dbReference type="PANTHER" id="PTHR41287:SF1">
    <property type="entry name" value="PROTEIN YMFN"/>
    <property type="match status" value="1"/>
</dbReference>
<evidence type="ECO:0000313" key="1">
    <source>
        <dbReference type="EMBL" id="QDF20028.1"/>
    </source>
</evidence>
<dbReference type="InterPro" id="IPR027417">
    <property type="entry name" value="P-loop_NTPase"/>
</dbReference>